<evidence type="ECO:0000313" key="2">
    <source>
        <dbReference type="Proteomes" id="UP001172386"/>
    </source>
</evidence>
<proteinExistence type="predicted"/>
<dbReference type="EMBL" id="JAPDRQ010000025">
    <property type="protein sequence ID" value="KAJ9661178.1"/>
    <property type="molecule type" value="Genomic_DNA"/>
</dbReference>
<dbReference type="Proteomes" id="UP001172386">
    <property type="component" value="Unassembled WGS sequence"/>
</dbReference>
<name>A0ACC3AFK0_9EURO</name>
<evidence type="ECO:0000313" key="1">
    <source>
        <dbReference type="EMBL" id="KAJ9661178.1"/>
    </source>
</evidence>
<gene>
    <name evidence="1" type="primary">bzz1</name>
    <name evidence="1" type="ORF">H2198_002122</name>
</gene>
<protein>
    <submittedName>
        <fullName evidence="1">Protein BZZ1</fullName>
    </submittedName>
</protein>
<sequence>MAQLAPVSFGAELKDGFKPVDTWVTNGITWLDEIQQFYRERSAIEKEYGDKLTALAKKYYDKKAKRSSNLSVGDTPALTPGSLESASLTTWTTQLTTIEARAAEHNKFSQDLINLVATPLQYNQNKLDELRKSHAEYQGKLLKERDNSYGDLKKMKTKYDSVCAEVESRRKKQGAAFDHGKSKAASAYNQHVMEMNNAKNTYLIGINVTNKLKECYYHDYVPELLDSLQDLNETRVAKLNSIWTLASALETSTLQKSTEHMKHLSAEIPRNDPKLDSTMFVRHNAVQWQDPPDFVFEPSPVWLDTDAMVTDETAKIFLRNILTKSKPLVSEMKAQSQQKKKELENVMRARENIRAGKDKRDEVDCVRSQFAVQEELHAIERQRMTAEVETSTITSVVGDLSLRGKSHPFKSETFKIPTNCDLCGDRIWGLSAKGFLCTDCGFTCHSKCQMKVPAECPGEQTKEEKKKLKVERQAAASAAVEAPTTTSNGSAPPTLTRQDTMNSLSSGYATTANRSVSGIPRSVPESAPDTESPLTSTPSTASSTAPRRNRIVAPPPMAYVGASTEDVSSSPVGRKRGKMLYPYEARDGSEVTIAEGKEFEILESDGKFISMRRRIKLTNADGGWTKIKAGFGQEGLVPTAYFEEIASAPAPAIRPTHERTPSTYSNSSASLASTNAPKKQGPAVAPRRGAKKVKYCEALYPYTAQSDAEFDMEEGEKFVLISMGTGDGWADVEKNGERRIVPAAYIQEC</sequence>
<keyword evidence="2" id="KW-1185">Reference proteome</keyword>
<reference evidence="1" key="1">
    <citation type="submission" date="2022-10" db="EMBL/GenBank/DDBJ databases">
        <title>Culturing micro-colonial fungi from biological soil crusts in the Mojave desert and describing Neophaeococcomyces mojavensis, and introducing the new genera and species Taxawa tesnikishii.</title>
        <authorList>
            <person name="Kurbessoian T."/>
            <person name="Stajich J.E."/>
        </authorList>
    </citation>
    <scope>NUCLEOTIDE SEQUENCE</scope>
    <source>
        <strain evidence="1">JES_112</strain>
    </source>
</reference>
<organism evidence="1 2">
    <name type="scientific">Neophaeococcomyces mojaviensis</name>
    <dbReference type="NCBI Taxonomy" id="3383035"/>
    <lineage>
        <taxon>Eukaryota</taxon>
        <taxon>Fungi</taxon>
        <taxon>Dikarya</taxon>
        <taxon>Ascomycota</taxon>
        <taxon>Pezizomycotina</taxon>
        <taxon>Eurotiomycetes</taxon>
        <taxon>Chaetothyriomycetidae</taxon>
        <taxon>Chaetothyriales</taxon>
        <taxon>Chaetothyriales incertae sedis</taxon>
        <taxon>Neophaeococcomyces</taxon>
    </lineage>
</organism>
<comment type="caution">
    <text evidence="1">The sequence shown here is derived from an EMBL/GenBank/DDBJ whole genome shotgun (WGS) entry which is preliminary data.</text>
</comment>
<accession>A0ACC3AFK0</accession>